<feature type="domain" description="DUF305" evidence="1">
    <location>
        <begin position="67"/>
        <end position="209"/>
    </location>
</feature>
<proteinExistence type="predicted"/>
<accession>A0A7W7IZU2</accession>
<dbReference type="PANTHER" id="PTHR36933">
    <property type="entry name" value="SLL0788 PROTEIN"/>
    <property type="match status" value="1"/>
</dbReference>
<comment type="caution">
    <text evidence="2">The sequence shown here is derived from an EMBL/GenBank/DDBJ whole genome shotgun (WGS) entry which is preliminary data.</text>
</comment>
<reference evidence="2 3" key="1">
    <citation type="submission" date="2020-08" db="EMBL/GenBank/DDBJ databases">
        <title>Functional genomics of gut bacteria from endangered species of beetles.</title>
        <authorList>
            <person name="Carlos-Shanley C."/>
        </authorList>
    </citation>
    <scope>NUCLEOTIDE SEQUENCE [LARGE SCALE GENOMIC DNA]</scope>
    <source>
        <strain evidence="2 3">S00142</strain>
    </source>
</reference>
<dbReference type="PANTHER" id="PTHR36933:SF1">
    <property type="entry name" value="SLL0788 PROTEIN"/>
    <property type="match status" value="1"/>
</dbReference>
<gene>
    <name evidence="2" type="ORF">HNP37_003398</name>
</gene>
<protein>
    <submittedName>
        <fullName evidence="2">Uncharacterized protein (DUF305 family)</fullName>
    </submittedName>
</protein>
<evidence type="ECO:0000313" key="3">
    <source>
        <dbReference type="Proteomes" id="UP000561681"/>
    </source>
</evidence>
<dbReference type="InterPro" id="IPR012347">
    <property type="entry name" value="Ferritin-like"/>
</dbReference>
<dbReference type="EMBL" id="JACHLD010000005">
    <property type="protein sequence ID" value="MBB4803323.1"/>
    <property type="molecule type" value="Genomic_DNA"/>
</dbReference>
<dbReference type="Pfam" id="PF03713">
    <property type="entry name" value="DUF305"/>
    <property type="match status" value="1"/>
</dbReference>
<name>A0A7W7IZU2_9FLAO</name>
<evidence type="ECO:0000313" key="2">
    <source>
        <dbReference type="EMBL" id="MBB4803323.1"/>
    </source>
</evidence>
<dbReference type="AlphaFoldDB" id="A0A7W7IZU2"/>
<evidence type="ECO:0000259" key="1">
    <source>
        <dbReference type="Pfam" id="PF03713"/>
    </source>
</evidence>
<keyword evidence="3" id="KW-1185">Reference proteome</keyword>
<sequence>MIIKSFQKLIYISVAVIFSTQITIAQEMKMENHKHHQMNTSSKNIFLSMMDTMMIEMDAVPVTSIPDYDFMAQMIPHHMGAIEMAKYEISHGKNEEMIQLAKSILAEQTSDIQTMKLLISQLPNNAPKADKSFDKAMLQSMTVMMDNMPPNDKLTDIDNAFAMVMIPHHQAAIEMAIPLVQHSTNKQVIIFAKQLISAEQIEIEQMKAFINKK</sequence>
<dbReference type="RefSeq" id="WP_184164627.1">
    <property type="nucleotide sequence ID" value="NZ_JACHLD010000005.1"/>
</dbReference>
<dbReference type="InterPro" id="IPR005183">
    <property type="entry name" value="DUF305_CopM-like"/>
</dbReference>
<dbReference type="Gene3D" id="1.20.1260.10">
    <property type="match status" value="2"/>
</dbReference>
<dbReference type="Proteomes" id="UP000561681">
    <property type="component" value="Unassembled WGS sequence"/>
</dbReference>
<organism evidence="2 3">
    <name type="scientific">Flavobacterium nitrogenifigens</name>
    <dbReference type="NCBI Taxonomy" id="1617283"/>
    <lineage>
        <taxon>Bacteria</taxon>
        <taxon>Pseudomonadati</taxon>
        <taxon>Bacteroidota</taxon>
        <taxon>Flavobacteriia</taxon>
        <taxon>Flavobacteriales</taxon>
        <taxon>Flavobacteriaceae</taxon>
        <taxon>Flavobacterium</taxon>
    </lineage>
</organism>